<name>A0A0D3MF76_9GAMM</name>
<dbReference type="InterPro" id="IPR002898">
    <property type="entry name" value="MotA_ExbB_proton_chnl"/>
</dbReference>
<evidence type="ECO:0000256" key="7">
    <source>
        <dbReference type="SAM" id="Coils"/>
    </source>
</evidence>
<evidence type="ECO:0000313" key="11">
    <source>
        <dbReference type="EMBL" id="AIH07647.1"/>
    </source>
</evidence>
<feature type="coiled-coil region" evidence="7">
    <location>
        <begin position="70"/>
        <end position="104"/>
    </location>
</feature>
<dbReference type="PANTHER" id="PTHR30625">
    <property type="entry name" value="PROTEIN TOLQ"/>
    <property type="match status" value="1"/>
</dbReference>
<feature type="transmembrane region" description="Helical" evidence="8">
    <location>
        <begin position="378"/>
        <end position="400"/>
    </location>
</feature>
<keyword evidence="6" id="KW-0813">Transport</keyword>
<keyword evidence="6" id="KW-0653">Protein transport</keyword>
<protein>
    <submittedName>
        <fullName evidence="11">MotA/TolQ/ExbB proton channel family</fullName>
    </submittedName>
</protein>
<evidence type="ECO:0000256" key="2">
    <source>
        <dbReference type="ARBA" id="ARBA00022475"/>
    </source>
</evidence>
<evidence type="ECO:0000256" key="4">
    <source>
        <dbReference type="ARBA" id="ARBA00022989"/>
    </source>
</evidence>
<dbReference type="InterPro" id="IPR017270">
    <property type="entry name" value="MotA/TolQ/ExbB-rel"/>
</dbReference>
<dbReference type="PANTHER" id="PTHR30625:SF11">
    <property type="entry name" value="MOTA_TOLQ_EXBB PROTON CHANNEL DOMAIN-CONTAINING PROTEIN"/>
    <property type="match status" value="1"/>
</dbReference>
<dbReference type="Pfam" id="PF01618">
    <property type="entry name" value="MotA_ExbB"/>
    <property type="match status" value="1"/>
</dbReference>
<keyword evidence="3 8" id="KW-0812">Transmembrane</keyword>
<keyword evidence="9" id="KW-0732">Signal</keyword>
<reference evidence="11" key="1">
    <citation type="journal article" date="2014" name="Proc. Natl. Acad. Sci. U.S.A.">
        <title>Gill bacteria enable a novel digestive strategy in a wood-feeding mollusk.</title>
        <authorList>
            <person name="O'Connor R.M."/>
            <person name="Fung J.M."/>
            <person name="Sharp K.H."/>
            <person name="Benner J.S."/>
            <person name="McClung C."/>
            <person name="Cushing S."/>
            <person name="Lamkin E.R."/>
            <person name="Fomenkov A.I."/>
            <person name="Henrissat B."/>
            <person name="Londer Y.Y."/>
            <person name="Scholz M.B."/>
            <person name="Posfai J."/>
            <person name="Malfatti S."/>
            <person name="Tringe S.G."/>
            <person name="Woyke T."/>
            <person name="Malmstrom R.R."/>
            <person name="Coleman-Derr D."/>
            <person name="Altamia M.A."/>
            <person name="Dedrick S."/>
            <person name="Kaluziak S.T."/>
            <person name="Haygood M.G."/>
            <person name="Distel D.L."/>
        </authorList>
    </citation>
    <scope>NUCLEOTIDE SEQUENCE</scope>
    <source>
        <strain evidence="11">Bs02</strain>
    </source>
</reference>
<dbReference type="PIRSF" id="PIRSF037714">
    <property type="entry name" value="TolR"/>
    <property type="match status" value="1"/>
</dbReference>
<evidence type="ECO:0000259" key="10">
    <source>
        <dbReference type="Pfam" id="PF01618"/>
    </source>
</evidence>
<keyword evidence="2" id="KW-1003">Cell membrane</keyword>
<sequence length="460" mass="49486">MKLTFKQNLIALFAAGALALSGSVSAADDKAASLDELLKMVKNSQISESSDHKKREAEFRTQKANQAKLLANAEATKKAEEVRSVELEKTYKEQEIQVQAKRAQLDERLGSLKELFGHLTSTSGDLRSNLETSMVSAQIAGRTEFITNLIEKMNSETKLPSIDEIERLWYELQRETVEGGKVVKFTAEVADPSGNKAQREVIRIGNYNLVSDGKYLRYDVKSGSLNELPRQPSSSFLKGASALESASSGFTKVGIDPTGPSGGSMMAALINSPSLVERWHQGNEVGYIITGVGAFALIIALIKFLSLITIGSKVKAQLRNTSANTNNPLGRVMKAGEDAANADTETMELKLEEAILKEVPPIESWLNLLKIISMVAPLLGLLGTVTGMIVTFQAITVYGAGDPKAMASGISGALVTTVLGLIVAIPTVLLHTFLNGKAKGIVHLLEEESAGLIAEKSERK</sequence>
<feature type="transmembrane region" description="Helical" evidence="8">
    <location>
        <begin position="406"/>
        <end position="430"/>
    </location>
</feature>
<keyword evidence="4 8" id="KW-1133">Transmembrane helix</keyword>
<organism evidence="11">
    <name type="scientific">Teredinibacter waterburyi</name>
    <dbReference type="NCBI Taxonomy" id="1500538"/>
    <lineage>
        <taxon>Bacteria</taxon>
        <taxon>Pseudomonadati</taxon>
        <taxon>Pseudomonadota</taxon>
        <taxon>Gammaproteobacteria</taxon>
        <taxon>Cellvibrionales</taxon>
        <taxon>Cellvibrionaceae</taxon>
        <taxon>Teredinibacter</taxon>
    </lineage>
</organism>
<dbReference type="GO" id="GO:0017038">
    <property type="term" value="P:protein import"/>
    <property type="evidence" value="ECO:0007669"/>
    <property type="project" value="TreeGrafter"/>
</dbReference>
<comment type="subcellular location">
    <subcellularLocation>
        <location evidence="1">Cell membrane</location>
        <topology evidence="1">Multi-pass membrane protein</topology>
    </subcellularLocation>
    <subcellularLocation>
        <location evidence="6">Membrane</location>
        <topology evidence="6">Multi-pass membrane protein</topology>
    </subcellularLocation>
</comment>
<comment type="similarity">
    <text evidence="6">Belongs to the exbB/tolQ family.</text>
</comment>
<evidence type="ECO:0000256" key="9">
    <source>
        <dbReference type="SAM" id="SignalP"/>
    </source>
</evidence>
<dbReference type="RefSeq" id="WP_188149535.1">
    <property type="nucleotide sequence ID" value="NZ_MRUH01000008.1"/>
</dbReference>
<dbReference type="AlphaFoldDB" id="A0A0D3MF76"/>
<dbReference type="InterPro" id="IPR050790">
    <property type="entry name" value="ExbB/TolQ_transport"/>
</dbReference>
<feature type="domain" description="MotA/TolQ/ExbB proton channel" evidence="10">
    <location>
        <begin position="325"/>
        <end position="446"/>
    </location>
</feature>
<dbReference type="GO" id="GO:0005886">
    <property type="term" value="C:plasma membrane"/>
    <property type="evidence" value="ECO:0007669"/>
    <property type="project" value="UniProtKB-SubCell"/>
</dbReference>
<accession>A0A0D3MF76</accession>
<evidence type="ECO:0000256" key="8">
    <source>
        <dbReference type="SAM" id="Phobius"/>
    </source>
</evidence>
<keyword evidence="5 8" id="KW-0472">Membrane</keyword>
<feature type="signal peptide" evidence="9">
    <location>
        <begin position="1"/>
        <end position="26"/>
    </location>
</feature>
<proteinExistence type="inferred from homology"/>
<keyword evidence="7" id="KW-0175">Coiled coil</keyword>
<evidence type="ECO:0000256" key="1">
    <source>
        <dbReference type="ARBA" id="ARBA00004651"/>
    </source>
</evidence>
<feature type="transmembrane region" description="Helical" evidence="8">
    <location>
        <begin position="285"/>
        <end position="310"/>
    </location>
</feature>
<feature type="chain" id="PRO_5002265409" evidence="9">
    <location>
        <begin position="27"/>
        <end position="460"/>
    </location>
</feature>
<evidence type="ECO:0000256" key="3">
    <source>
        <dbReference type="ARBA" id="ARBA00022692"/>
    </source>
</evidence>
<evidence type="ECO:0000256" key="5">
    <source>
        <dbReference type="ARBA" id="ARBA00023136"/>
    </source>
</evidence>
<dbReference type="EMBL" id="KJ943296">
    <property type="protein sequence ID" value="AIH07647.1"/>
    <property type="molecule type" value="Genomic_DNA"/>
</dbReference>
<evidence type="ECO:0000256" key="6">
    <source>
        <dbReference type="RuleBase" id="RU004057"/>
    </source>
</evidence>